<protein>
    <submittedName>
        <fullName evidence="9">Transport protein</fullName>
    </submittedName>
</protein>
<comment type="similarity">
    <text evidence="2">Belongs to the autoinducer-2 exporter (AI-2E) (TC 2.A.86) family.</text>
</comment>
<evidence type="ECO:0000256" key="3">
    <source>
        <dbReference type="ARBA" id="ARBA00022448"/>
    </source>
</evidence>
<keyword evidence="6 8" id="KW-1133">Transmembrane helix</keyword>
<dbReference type="Proteomes" id="UP000838308">
    <property type="component" value="Unassembled WGS sequence"/>
</dbReference>
<feature type="transmembrane region" description="Helical" evidence="8">
    <location>
        <begin position="284"/>
        <end position="305"/>
    </location>
</feature>
<feature type="transmembrane region" description="Helical" evidence="8">
    <location>
        <begin position="66"/>
        <end position="91"/>
    </location>
</feature>
<keyword evidence="3" id="KW-0813">Transport</keyword>
<dbReference type="InterPro" id="IPR002549">
    <property type="entry name" value="AI-2E-like"/>
</dbReference>
<evidence type="ECO:0000256" key="8">
    <source>
        <dbReference type="SAM" id="Phobius"/>
    </source>
</evidence>
<proteinExistence type="inferred from homology"/>
<keyword evidence="4" id="KW-1003">Cell membrane</keyword>
<feature type="transmembrane region" description="Helical" evidence="8">
    <location>
        <begin position="317"/>
        <end position="342"/>
    </location>
</feature>
<feature type="transmembrane region" description="Helical" evidence="8">
    <location>
        <begin position="7"/>
        <end position="28"/>
    </location>
</feature>
<comment type="subcellular location">
    <subcellularLocation>
        <location evidence="1">Cell membrane</location>
        <topology evidence="1">Multi-pass membrane protein</topology>
    </subcellularLocation>
</comment>
<dbReference type="EMBL" id="CALBWS010000001">
    <property type="protein sequence ID" value="CAH2713122.1"/>
    <property type="molecule type" value="Genomic_DNA"/>
</dbReference>
<evidence type="ECO:0000256" key="2">
    <source>
        <dbReference type="ARBA" id="ARBA00009773"/>
    </source>
</evidence>
<organism evidence="9 10">
    <name type="scientific">Neobacillus rhizosphaerae</name>
    <dbReference type="NCBI Taxonomy" id="2880965"/>
    <lineage>
        <taxon>Bacteria</taxon>
        <taxon>Bacillati</taxon>
        <taxon>Bacillota</taxon>
        <taxon>Bacilli</taxon>
        <taxon>Bacillales</taxon>
        <taxon>Bacillaceae</taxon>
        <taxon>Neobacillus</taxon>
    </lineage>
</organism>
<dbReference type="PANTHER" id="PTHR21716:SF53">
    <property type="entry name" value="PERMEASE PERM-RELATED"/>
    <property type="match status" value="1"/>
</dbReference>
<dbReference type="Pfam" id="PF01594">
    <property type="entry name" value="AI-2E_transport"/>
    <property type="match status" value="1"/>
</dbReference>
<evidence type="ECO:0000313" key="10">
    <source>
        <dbReference type="Proteomes" id="UP000838308"/>
    </source>
</evidence>
<evidence type="ECO:0000256" key="1">
    <source>
        <dbReference type="ARBA" id="ARBA00004651"/>
    </source>
</evidence>
<feature type="transmembrane region" description="Helical" evidence="8">
    <location>
        <begin position="34"/>
        <end position="54"/>
    </location>
</feature>
<keyword evidence="5 8" id="KW-0812">Transmembrane</keyword>
<evidence type="ECO:0000256" key="5">
    <source>
        <dbReference type="ARBA" id="ARBA00022692"/>
    </source>
</evidence>
<gene>
    <name evidence="9" type="ORF">BACCIP111895_00255</name>
</gene>
<accession>A0ABN8KI97</accession>
<dbReference type="PANTHER" id="PTHR21716">
    <property type="entry name" value="TRANSMEMBRANE PROTEIN"/>
    <property type="match status" value="1"/>
</dbReference>
<evidence type="ECO:0000256" key="6">
    <source>
        <dbReference type="ARBA" id="ARBA00022989"/>
    </source>
</evidence>
<evidence type="ECO:0000256" key="7">
    <source>
        <dbReference type="ARBA" id="ARBA00023136"/>
    </source>
</evidence>
<keyword evidence="7 8" id="KW-0472">Membrane</keyword>
<reference evidence="9" key="1">
    <citation type="submission" date="2022-04" db="EMBL/GenBank/DDBJ databases">
        <authorList>
            <person name="Criscuolo A."/>
        </authorList>
    </citation>
    <scope>NUCLEOTIDE SEQUENCE</scope>
    <source>
        <strain evidence="9">CIP111895</strain>
    </source>
</reference>
<dbReference type="RefSeq" id="WP_248733472.1">
    <property type="nucleotide sequence ID" value="NZ_CALBWS010000001.1"/>
</dbReference>
<evidence type="ECO:0000313" key="9">
    <source>
        <dbReference type="EMBL" id="CAH2713122.1"/>
    </source>
</evidence>
<comment type="caution">
    <text evidence="9">The sequence shown here is derived from an EMBL/GenBank/DDBJ whole genome shotgun (WGS) entry which is preliminary data.</text>
</comment>
<name>A0ABN8KI97_9BACI</name>
<evidence type="ECO:0000256" key="4">
    <source>
        <dbReference type="ARBA" id="ARBA00022475"/>
    </source>
</evidence>
<feature type="transmembrane region" description="Helical" evidence="8">
    <location>
        <begin position="158"/>
        <end position="183"/>
    </location>
</feature>
<keyword evidence="10" id="KW-1185">Reference proteome</keyword>
<feature type="transmembrane region" description="Helical" evidence="8">
    <location>
        <begin position="247"/>
        <end position="277"/>
    </location>
</feature>
<feature type="transmembrane region" description="Helical" evidence="8">
    <location>
        <begin position="216"/>
        <end position="241"/>
    </location>
</feature>
<sequence length="367" mass="40315">MSKSKIQFWLIQILLIFTIIFVSTKISFMFRPIGVFFSTLFFPILITGFLYFLLNPLVNFLERKKLPRIAAILVIYIGFAGLLVLAMSSIVPAVSKQAIDLANNLPIFAHETTDYLNNLVKSSEFKSFINEQSEIIGTVQQRLMEFANTLPNKLTNGFMVFFGMVTNIAVILVTVPFLLFYMLKDGHKFPKSVSNFIPTGYRDEGLKILKETGETLSAYIQGQVMVALAVGTLSFIGYLIVDLPYALILALIVAFTNIIPYVGPIIGGTPAVIVAFFDSPTKALLVIVVILVAQQIEGNFLSPMILGKTLDTHPATIIIILLAAGNLAGVLGMVLAVPTYAVSKVIVLNLVRFLRARKAAENIVEGT</sequence>